<gene>
    <name evidence="2" type="ORF">METZ01_LOCUS415352</name>
</gene>
<feature type="domain" description="Thiolase C-terminal" evidence="1">
    <location>
        <begin position="14"/>
        <end position="75"/>
    </location>
</feature>
<dbReference type="GO" id="GO:0016746">
    <property type="term" value="F:acyltransferase activity"/>
    <property type="evidence" value="ECO:0007669"/>
    <property type="project" value="InterPro"/>
</dbReference>
<feature type="non-terminal residue" evidence="2">
    <location>
        <position position="1"/>
    </location>
</feature>
<evidence type="ECO:0000259" key="1">
    <source>
        <dbReference type="Pfam" id="PF22691"/>
    </source>
</evidence>
<sequence>SYVRNLFNTEDRKINPRGGLIGAGHPLGATGISQIVEITQQLQNKAKKRQISNAKSGLVHNMSAAATSSTVLVLES</sequence>
<protein>
    <recommendedName>
        <fullName evidence="1">Thiolase C-terminal domain-containing protein</fullName>
    </recommendedName>
</protein>
<evidence type="ECO:0000313" key="2">
    <source>
        <dbReference type="EMBL" id="SVD62498.1"/>
    </source>
</evidence>
<organism evidence="2">
    <name type="scientific">marine metagenome</name>
    <dbReference type="NCBI Taxonomy" id="408172"/>
    <lineage>
        <taxon>unclassified sequences</taxon>
        <taxon>metagenomes</taxon>
        <taxon>ecological metagenomes</taxon>
    </lineage>
</organism>
<dbReference type="PANTHER" id="PTHR42870:SF6">
    <property type="entry name" value="ACETYL-COA C-ACYLTRANSFERASE"/>
    <property type="match status" value="1"/>
</dbReference>
<dbReference type="Pfam" id="PF22691">
    <property type="entry name" value="Thiolase_C_1"/>
    <property type="match status" value="1"/>
</dbReference>
<dbReference type="PANTHER" id="PTHR42870">
    <property type="entry name" value="ACETYL-COA C-ACETYLTRANSFERASE"/>
    <property type="match status" value="1"/>
</dbReference>
<dbReference type="AlphaFoldDB" id="A0A382WWB0"/>
<dbReference type="InterPro" id="IPR016039">
    <property type="entry name" value="Thiolase-like"/>
</dbReference>
<dbReference type="SUPFAM" id="SSF53901">
    <property type="entry name" value="Thiolase-like"/>
    <property type="match status" value="1"/>
</dbReference>
<reference evidence="2" key="1">
    <citation type="submission" date="2018-05" db="EMBL/GenBank/DDBJ databases">
        <authorList>
            <person name="Lanie J.A."/>
            <person name="Ng W.-L."/>
            <person name="Kazmierczak K.M."/>
            <person name="Andrzejewski T.M."/>
            <person name="Davidsen T.M."/>
            <person name="Wayne K.J."/>
            <person name="Tettelin H."/>
            <person name="Glass J.I."/>
            <person name="Rusch D."/>
            <person name="Podicherti R."/>
            <person name="Tsui H.-C.T."/>
            <person name="Winkler M.E."/>
        </authorList>
    </citation>
    <scope>NUCLEOTIDE SEQUENCE</scope>
</reference>
<accession>A0A382WWB0</accession>
<proteinExistence type="predicted"/>
<dbReference type="InterPro" id="IPR055140">
    <property type="entry name" value="Thiolase_C_2"/>
</dbReference>
<dbReference type="Gene3D" id="3.40.47.10">
    <property type="match status" value="1"/>
</dbReference>
<name>A0A382WWB0_9ZZZZ</name>
<dbReference type="EMBL" id="UINC01162635">
    <property type="protein sequence ID" value="SVD62498.1"/>
    <property type="molecule type" value="Genomic_DNA"/>
</dbReference>